<evidence type="ECO:0000313" key="3">
    <source>
        <dbReference type="EMBL" id="MBX7483217.1"/>
    </source>
</evidence>
<protein>
    <recommendedName>
        <fullName evidence="5">Secreted protein</fullName>
    </recommendedName>
</protein>
<feature type="transmembrane region" description="Helical" evidence="2">
    <location>
        <begin position="6"/>
        <end position="24"/>
    </location>
</feature>
<dbReference type="RefSeq" id="WP_221558583.1">
    <property type="nucleotide sequence ID" value="NZ_JAIGNO010000007.1"/>
</dbReference>
<organism evidence="3 4">
    <name type="scientific">Qipengyuania qiaonensis</name>
    <dbReference type="NCBI Taxonomy" id="2867240"/>
    <lineage>
        <taxon>Bacteria</taxon>
        <taxon>Pseudomonadati</taxon>
        <taxon>Pseudomonadota</taxon>
        <taxon>Alphaproteobacteria</taxon>
        <taxon>Sphingomonadales</taxon>
        <taxon>Erythrobacteraceae</taxon>
        <taxon>Qipengyuania</taxon>
    </lineage>
</organism>
<name>A0ABS7J7B6_9SPHN</name>
<evidence type="ECO:0000256" key="1">
    <source>
        <dbReference type="SAM" id="MobiDB-lite"/>
    </source>
</evidence>
<gene>
    <name evidence="3" type="ORF">K3174_11815</name>
</gene>
<reference evidence="3 4" key="1">
    <citation type="submission" date="2021-08" db="EMBL/GenBank/DDBJ databases">
        <title>Comparative Genomics Analysis of the Genus Qipengyuania Reveals Extensive Genetic Diversity and Metabolic Versatility, Including the Description of Fifteen Novel Species.</title>
        <authorList>
            <person name="Liu Y."/>
        </authorList>
    </citation>
    <scope>NUCLEOTIDE SEQUENCE [LARGE SCALE GENOMIC DNA]</scope>
    <source>
        <strain evidence="3 4">6D47A</strain>
    </source>
</reference>
<sequence>MPGVGMLLVIVGAIFLTGAVAFYISRNVEHGEARFGPGGEQLPTHPPEPEKKDMSVTVTREREDR</sequence>
<keyword evidence="2" id="KW-1133">Transmembrane helix</keyword>
<evidence type="ECO:0000256" key="2">
    <source>
        <dbReference type="SAM" id="Phobius"/>
    </source>
</evidence>
<keyword evidence="2" id="KW-0812">Transmembrane</keyword>
<feature type="region of interest" description="Disordered" evidence="1">
    <location>
        <begin position="33"/>
        <end position="65"/>
    </location>
</feature>
<evidence type="ECO:0008006" key="5">
    <source>
        <dbReference type="Google" id="ProtNLM"/>
    </source>
</evidence>
<keyword evidence="2" id="KW-0472">Membrane</keyword>
<feature type="compositionally biased region" description="Basic and acidic residues" evidence="1">
    <location>
        <begin position="47"/>
        <end position="65"/>
    </location>
</feature>
<accession>A0ABS7J7B6</accession>
<proteinExistence type="predicted"/>
<dbReference type="Proteomes" id="UP000755104">
    <property type="component" value="Unassembled WGS sequence"/>
</dbReference>
<keyword evidence="4" id="KW-1185">Reference proteome</keyword>
<comment type="caution">
    <text evidence="3">The sequence shown here is derived from an EMBL/GenBank/DDBJ whole genome shotgun (WGS) entry which is preliminary data.</text>
</comment>
<evidence type="ECO:0000313" key="4">
    <source>
        <dbReference type="Proteomes" id="UP000755104"/>
    </source>
</evidence>
<dbReference type="EMBL" id="JAIGNO010000007">
    <property type="protein sequence ID" value="MBX7483217.1"/>
    <property type="molecule type" value="Genomic_DNA"/>
</dbReference>